<keyword evidence="16" id="KW-0479">Metal-binding</keyword>
<dbReference type="PANTHER" id="PTHR34265:SF1">
    <property type="entry name" value="TYPE III PANTOTHENATE KINASE"/>
    <property type="match status" value="1"/>
</dbReference>
<dbReference type="NCBIfam" id="TIGR00671">
    <property type="entry name" value="baf"/>
    <property type="match status" value="1"/>
</dbReference>
<evidence type="ECO:0000256" key="9">
    <source>
        <dbReference type="ARBA" id="ARBA00022741"/>
    </source>
</evidence>
<evidence type="ECO:0000256" key="12">
    <source>
        <dbReference type="ARBA" id="ARBA00022958"/>
    </source>
</evidence>
<evidence type="ECO:0000313" key="17">
    <source>
        <dbReference type="EMBL" id="WOK05882.1"/>
    </source>
</evidence>
<dbReference type="RefSeq" id="WP_317488630.1">
    <property type="nucleotide sequence ID" value="NZ_CP136051.1"/>
</dbReference>
<dbReference type="Gene3D" id="3.30.420.40">
    <property type="match status" value="2"/>
</dbReference>
<gene>
    <name evidence="16" type="primary">coaX</name>
    <name evidence="17" type="ORF">RT717_22665</name>
</gene>
<dbReference type="PANTHER" id="PTHR34265">
    <property type="entry name" value="TYPE III PANTOTHENATE KINASE"/>
    <property type="match status" value="1"/>
</dbReference>
<keyword evidence="10 16" id="KW-0418">Kinase</keyword>
<keyword evidence="13 16" id="KW-0173">Coenzyme A biosynthesis</keyword>
<evidence type="ECO:0000256" key="6">
    <source>
        <dbReference type="ARBA" id="ARBA00012102"/>
    </source>
</evidence>
<comment type="subunit">
    <text evidence="5 16">Homodimer.</text>
</comment>
<protein>
    <recommendedName>
        <fullName evidence="15 16">Type III pantothenate kinase</fullName>
        <ecNumber evidence="6 16">2.7.1.33</ecNumber>
    </recommendedName>
    <alternativeName>
        <fullName evidence="16">PanK-III</fullName>
    </alternativeName>
    <alternativeName>
        <fullName evidence="16">Pantothenic acid kinase</fullName>
    </alternativeName>
</protein>
<evidence type="ECO:0000256" key="13">
    <source>
        <dbReference type="ARBA" id="ARBA00022993"/>
    </source>
</evidence>
<keyword evidence="11 16" id="KW-0067">ATP-binding</keyword>
<evidence type="ECO:0000256" key="4">
    <source>
        <dbReference type="ARBA" id="ARBA00005225"/>
    </source>
</evidence>
<evidence type="ECO:0000256" key="1">
    <source>
        <dbReference type="ARBA" id="ARBA00001206"/>
    </source>
</evidence>
<evidence type="ECO:0000256" key="10">
    <source>
        <dbReference type="ARBA" id="ARBA00022777"/>
    </source>
</evidence>
<keyword evidence="18" id="KW-1185">Reference proteome</keyword>
<dbReference type="SUPFAM" id="SSF53067">
    <property type="entry name" value="Actin-like ATPase domain"/>
    <property type="match status" value="2"/>
</dbReference>
<keyword evidence="7 16" id="KW-0963">Cytoplasm</keyword>
<comment type="pathway">
    <text evidence="4 16">Cofactor biosynthesis; coenzyme A biosynthesis; CoA from (R)-pantothenate: step 1/5.</text>
</comment>
<keyword evidence="12 16" id="KW-0630">Potassium</keyword>
<sequence>MNAAIDIGNTRCKIGFFENDSLIKLKTDIAIDAIVATLKREEVSDIIISSVGKDVSNLEKELLERYKVVILTHLVSLPIVLDYASKDTLGTDRIAAAAGAFHLYSGKNCLVIDVGSCITYDIITSDGYYKGGAISPGVEMKLKSMHTFTARLPLIEHPDWVDLPGKDTKTSMINGVLHGTLAEIEGMIEKFSGLLPDLQVIMCGGGSHFFESKIKHHIFVRSELVLIGLNSILRHNERN</sequence>
<name>A0ABZ0ILI2_9BACT</name>
<comment type="catalytic activity">
    <reaction evidence="1 16">
        <text>(R)-pantothenate + ATP = (R)-4'-phosphopantothenate + ADP + H(+)</text>
        <dbReference type="Rhea" id="RHEA:16373"/>
        <dbReference type="ChEBI" id="CHEBI:10986"/>
        <dbReference type="ChEBI" id="CHEBI:15378"/>
        <dbReference type="ChEBI" id="CHEBI:29032"/>
        <dbReference type="ChEBI" id="CHEBI:30616"/>
        <dbReference type="ChEBI" id="CHEBI:456216"/>
        <dbReference type="EC" id="2.7.1.33"/>
    </reaction>
</comment>
<feature type="binding site" evidence="16">
    <location>
        <position position="116"/>
    </location>
    <ligand>
        <name>ATP</name>
        <dbReference type="ChEBI" id="CHEBI:30616"/>
    </ligand>
</feature>
<evidence type="ECO:0000313" key="18">
    <source>
        <dbReference type="Proteomes" id="UP001302349"/>
    </source>
</evidence>
<dbReference type="EC" id="2.7.1.33" evidence="6 16"/>
<feature type="binding site" evidence="16">
    <location>
        <position position="83"/>
    </location>
    <ligand>
        <name>substrate</name>
    </ligand>
</feature>
<feature type="binding site" evidence="16">
    <location>
        <position position="168"/>
    </location>
    <ligand>
        <name>substrate</name>
    </ligand>
</feature>
<comment type="cofactor">
    <cofactor evidence="16">
        <name>NH4(+)</name>
        <dbReference type="ChEBI" id="CHEBI:28938"/>
    </cofactor>
    <cofactor evidence="16">
        <name>K(+)</name>
        <dbReference type="ChEBI" id="CHEBI:29103"/>
    </cofactor>
    <text evidence="16">A monovalent cation. Ammonium or potassium.</text>
</comment>
<evidence type="ECO:0000256" key="7">
    <source>
        <dbReference type="ARBA" id="ARBA00022490"/>
    </source>
</evidence>
<evidence type="ECO:0000256" key="14">
    <source>
        <dbReference type="ARBA" id="ARBA00038036"/>
    </source>
</evidence>
<evidence type="ECO:0000256" key="15">
    <source>
        <dbReference type="ARBA" id="ARBA00040883"/>
    </source>
</evidence>
<proteinExistence type="inferred from homology"/>
<feature type="binding site" evidence="16">
    <location>
        <begin position="90"/>
        <end position="93"/>
    </location>
    <ligand>
        <name>substrate</name>
    </ligand>
</feature>
<evidence type="ECO:0000256" key="2">
    <source>
        <dbReference type="ARBA" id="ARBA00001958"/>
    </source>
</evidence>
<feature type="active site" description="Proton acceptor" evidence="16">
    <location>
        <position position="92"/>
    </location>
</feature>
<dbReference type="InterPro" id="IPR004619">
    <property type="entry name" value="Type_III_PanK"/>
</dbReference>
<feature type="binding site" evidence="16">
    <location>
        <position position="113"/>
    </location>
    <ligand>
        <name>K(+)</name>
        <dbReference type="ChEBI" id="CHEBI:29103"/>
    </ligand>
</feature>
<comment type="similarity">
    <text evidence="14 16">Belongs to the type III pantothenate kinase family.</text>
</comment>
<evidence type="ECO:0000256" key="16">
    <source>
        <dbReference type="HAMAP-Rule" id="MF_01274"/>
    </source>
</evidence>
<dbReference type="EMBL" id="CP136051">
    <property type="protein sequence ID" value="WOK05882.1"/>
    <property type="molecule type" value="Genomic_DNA"/>
</dbReference>
<comment type="subcellular location">
    <subcellularLocation>
        <location evidence="3 16">Cytoplasm</location>
    </subcellularLocation>
</comment>
<organism evidence="17 18">
    <name type="scientific">Imperialibacter roseus</name>
    <dbReference type="NCBI Taxonomy" id="1324217"/>
    <lineage>
        <taxon>Bacteria</taxon>
        <taxon>Pseudomonadati</taxon>
        <taxon>Bacteroidota</taxon>
        <taxon>Cytophagia</taxon>
        <taxon>Cytophagales</taxon>
        <taxon>Flammeovirgaceae</taxon>
        <taxon>Imperialibacter</taxon>
    </lineage>
</organism>
<evidence type="ECO:0000256" key="5">
    <source>
        <dbReference type="ARBA" id="ARBA00011738"/>
    </source>
</evidence>
<dbReference type="CDD" id="cd24015">
    <property type="entry name" value="ASKHA_NBD_PanK-III"/>
    <property type="match status" value="1"/>
</dbReference>
<evidence type="ECO:0000256" key="3">
    <source>
        <dbReference type="ARBA" id="ARBA00004496"/>
    </source>
</evidence>
<reference evidence="17 18" key="1">
    <citation type="journal article" date="2023" name="Microbiol. Resour. Announc.">
        <title>Complete Genome Sequence of Imperialibacter roseus strain P4T.</title>
        <authorList>
            <person name="Tizabi D.R."/>
            <person name="Bachvaroff T."/>
            <person name="Hill R.T."/>
        </authorList>
    </citation>
    <scope>NUCLEOTIDE SEQUENCE [LARGE SCALE GENOMIC DNA]</scope>
    <source>
        <strain evidence="17 18">P4T</strain>
    </source>
</reference>
<keyword evidence="9 16" id="KW-0547">Nucleotide-binding</keyword>
<dbReference type="GO" id="GO:0004594">
    <property type="term" value="F:pantothenate kinase activity"/>
    <property type="evidence" value="ECO:0007669"/>
    <property type="project" value="UniProtKB-EC"/>
</dbReference>
<comment type="function">
    <text evidence="16">Catalyzes the phosphorylation of pantothenate (Pan), the first step in CoA biosynthesis.</text>
</comment>
<comment type="cofactor">
    <cofactor evidence="2">
        <name>K(+)</name>
        <dbReference type="ChEBI" id="CHEBI:29103"/>
    </cofactor>
</comment>
<accession>A0ABZ0ILI2</accession>
<feature type="binding site" evidence="16">
    <location>
        <begin position="6"/>
        <end position="13"/>
    </location>
    <ligand>
        <name>ATP</name>
        <dbReference type="ChEBI" id="CHEBI:30616"/>
    </ligand>
</feature>
<keyword evidence="8 16" id="KW-0808">Transferase</keyword>
<dbReference type="Pfam" id="PF03309">
    <property type="entry name" value="Pan_kinase"/>
    <property type="match status" value="1"/>
</dbReference>
<dbReference type="InterPro" id="IPR043129">
    <property type="entry name" value="ATPase_NBD"/>
</dbReference>
<dbReference type="Proteomes" id="UP001302349">
    <property type="component" value="Chromosome"/>
</dbReference>
<dbReference type="HAMAP" id="MF_01274">
    <property type="entry name" value="Pantothen_kinase_3"/>
    <property type="match status" value="1"/>
</dbReference>
<evidence type="ECO:0000256" key="11">
    <source>
        <dbReference type="ARBA" id="ARBA00022840"/>
    </source>
</evidence>
<evidence type="ECO:0000256" key="8">
    <source>
        <dbReference type="ARBA" id="ARBA00022679"/>
    </source>
</evidence>